<protein>
    <submittedName>
        <fullName evidence="1">Uncharacterized protein</fullName>
    </submittedName>
</protein>
<organism evidence="1">
    <name type="scientific">marine sediment metagenome</name>
    <dbReference type="NCBI Taxonomy" id="412755"/>
    <lineage>
        <taxon>unclassified sequences</taxon>
        <taxon>metagenomes</taxon>
        <taxon>ecological metagenomes</taxon>
    </lineage>
</organism>
<dbReference type="EMBL" id="LAZR01003185">
    <property type="protein sequence ID" value="KKN21029.1"/>
    <property type="molecule type" value="Genomic_DNA"/>
</dbReference>
<reference evidence="1" key="1">
    <citation type="journal article" date="2015" name="Nature">
        <title>Complex archaea that bridge the gap between prokaryotes and eukaryotes.</title>
        <authorList>
            <person name="Spang A."/>
            <person name="Saw J.H."/>
            <person name="Jorgensen S.L."/>
            <person name="Zaremba-Niedzwiedzka K."/>
            <person name="Martijn J."/>
            <person name="Lind A.E."/>
            <person name="van Eijk R."/>
            <person name="Schleper C."/>
            <person name="Guy L."/>
            <person name="Ettema T.J."/>
        </authorList>
    </citation>
    <scope>NUCLEOTIDE SEQUENCE</scope>
</reference>
<sequence>MCYLEQVVKSLEEDFSSWDGSTNKRYLLHKESSIRLYIDGGEENIFITEPLTVNPSNIEKKALWGAVQKCCENILLAHCKKL</sequence>
<dbReference type="AlphaFoldDB" id="A0A0F9NSW7"/>
<name>A0A0F9NSW7_9ZZZZ</name>
<evidence type="ECO:0000313" key="1">
    <source>
        <dbReference type="EMBL" id="KKN21029.1"/>
    </source>
</evidence>
<proteinExistence type="predicted"/>
<comment type="caution">
    <text evidence="1">The sequence shown here is derived from an EMBL/GenBank/DDBJ whole genome shotgun (WGS) entry which is preliminary data.</text>
</comment>
<accession>A0A0F9NSW7</accession>
<gene>
    <name evidence="1" type="ORF">LCGC14_0929490</name>
</gene>